<name>A0ACB9SL56_HOLOL</name>
<organism evidence="1 2">
    <name type="scientific">Holotrichia oblita</name>
    <name type="common">Chafer beetle</name>
    <dbReference type="NCBI Taxonomy" id="644536"/>
    <lineage>
        <taxon>Eukaryota</taxon>
        <taxon>Metazoa</taxon>
        <taxon>Ecdysozoa</taxon>
        <taxon>Arthropoda</taxon>
        <taxon>Hexapoda</taxon>
        <taxon>Insecta</taxon>
        <taxon>Pterygota</taxon>
        <taxon>Neoptera</taxon>
        <taxon>Endopterygota</taxon>
        <taxon>Coleoptera</taxon>
        <taxon>Polyphaga</taxon>
        <taxon>Scarabaeiformia</taxon>
        <taxon>Scarabaeidae</taxon>
        <taxon>Melolonthinae</taxon>
        <taxon>Holotrichia</taxon>
    </lineage>
</organism>
<proteinExistence type="predicted"/>
<keyword evidence="2" id="KW-1185">Reference proteome</keyword>
<comment type="caution">
    <text evidence="1">The sequence shown here is derived from an EMBL/GenBank/DDBJ whole genome shotgun (WGS) entry which is preliminary data.</text>
</comment>
<accession>A0ACB9SL56</accession>
<reference evidence="1" key="1">
    <citation type="submission" date="2022-04" db="EMBL/GenBank/DDBJ databases">
        <title>Chromosome-scale genome assembly of Holotrichia oblita Faldermann.</title>
        <authorList>
            <person name="Rongchong L."/>
        </authorList>
    </citation>
    <scope>NUCLEOTIDE SEQUENCE</scope>
    <source>
        <strain evidence="1">81SQS9</strain>
    </source>
</reference>
<protein>
    <submittedName>
        <fullName evidence="1">Transducin beta-like protein 2</fullName>
    </submittedName>
</protein>
<sequence>MDTESVFLNSSILIAVVFGGALLVLMYILKAIRLEKPQTAGETKKEPDPGEDLANLVDTGGSSSGSECNKENSRPSSADQSPRATKPLSRRQRKNRRREDSSSPETKKKSKAKKASSPSTIIPIVSAGNSPEKKNNLETTPCKKLSEFSSTTNYDKLGISDSDLYRLLRSYLLSPEQMLTLGYPVEYASYPGRAIIFKSAIEVPSYPRSAYKYNKPESKSNFDVNAREFIPNIYKKVDGIANSDSGNSSDSGENDSEDSCSSSSSPIEKPIIRTYQQALMNGPQQHQVQHNRGFTIYEHSRCETTIESICQKTCVRCGVDFYMNHDNTYITQESCLYHWGKLTRVLGENRTTYGISNEYMCCRGKQNSRGCTQGKLHVWNGLVTGFNGPFESYVKTKVKKVKNDENNSPGVYALDCEMCFTGHGLELVKISVVSADGRLVYDVYVKPENEIVDYNSRFSGITAKDMQKRRTLKTLKEVQNDLMGFIDADTILIGHGLENDLRALRILHPTVIDTAVAFPHYNGLPYRHRTVVLWDIKDLLQKDRKSLRVNVEFDHPTMVKWSPDSKAFIISKYSENTIEVYKIEKKKDSWIGHPTKAFTFPKMHDEDIIALGIACNGKYIMTCSNKTSLTIWDLKGQELAKVDTYLMTTFCAKISPCGKFIVASGFAPDVKVWEVIFNKSGEFQEVKRVFELSGHTSGVYDVAFDADTSHIATISKDGTWKVFNTKVEYKKGEDPQLLKTGKYDLGSSPSLIALSPNAEVIVVATTNSLAFYSALTGDLDYKIENVYNGKTTSILFESLGKYIFTSGDKHIRVFHNVTGYRCNIATAKEKLKHNQTSATKERLQNLIKDSEMFLQSIETKA</sequence>
<evidence type="ECO:0000313" key="2">
    <source>
        <dbReference type="Proteomes" id="UP001056778"/>
    </source>
</evidence>
<dbReference type="Proteomes" id="UP001056778">
    <property type="component" value="Chromosome 8"/>
</dbReference>
<dbReference type="EMBL" id="CM043022">
    <property type="protein sequence ID" value="KAI4455906.1"/>
    <property type="molecule type" value="Genomic_DNA"/>
</dbReference>
<gene>
    <name evidence="1" type="ORF">MML48_8g00001579</name>
</gene>
<evidence type="ECO:0000313" key="1">
    <source>
        <dbReference type="EMBL" id="KAI4455906.1"/>
    </source>
</evidence>